<feature type="region of interest" description="Disordered" evidence="3">
    <location>
        <begin position="1"/>
        <end position="36"/>
    </location>
</feature>
<keyword evidence="5" id="KW-1185">Reference proteome</keyword>
<protein>
    <submittedName>
        <fullName evidence="4">HlyD family efflux transporter periplasmic adaptor subunit</fullName>
    </submittedName>
</protein>
<dbReference type="GO" id="GO:0030313">
    <property type="term" value="C:cell envelope"/>
    <property type="evidence" value="ECO:0007669"/>
    <property type="project" value="UniProtKB-SubCell"/>
</dbReference>
<evidence type="ECO:0000256" key="2">
    <source>
        <dbReference type="ARBA" id="ARBA00023054"/>
    </source>
</evidence>
<dbReference type="PANTHER" id="PTHR32347:SF29">
    <property type="entry name" value="UPF0194 MEMBRANE PROTEIN YBHG"/>
    <property type="match status" value="1"/>
</dbReference>
<name>A0A845BAS2_9PROT</name>
<dbReference type="Proteomes" id="UP000460715">
    <property type="component" value="Unassembled WGS sequence"/>
</dbReference>
<comment type="subcellular location">
    <subcellularLocation>
        <location evidence="1">Cell envelope</location>
    </subcellularLocation>
</comment>
<evidence type="ECO:0000256" key="1">
    <source>
        <dbReference type="ARBA" id="ARBA00004196"/>
    </source>
</evidence>
<evidence type="ECO:0000256" key="3">
    <source>
        <dbReference type="SAM" id="MobiDB-lite"/>
    </source>
</evidence>
<dbReference type="InterPro" id="IPR050465">
    <property type="entry name" value="UPF0194_transport"/>
</dbReference>
<dbReference type="PANTHER" id="PTHR32347">
    <property type="entry name" value="EFFLUX SYSTEM COMPONENT YKNX-RELATED"/>
    <property type="match status" value="1"/>
</dbReference>
<feature type="region of interest" description="Disordered" evidence="3">
    <location>
        <begin position="255"/>
        <end position="274"/>
    </location>
</feature>
<dbReference type="AlphaFoldDB" id="A0A845BAS2"/>
<feature type="compositionally biased region" description="Basic and acidic residues" evidence="3">
    <location>
        <begin position="255"/>
        <end position="264"/>
    </location>
</feature>
<reference evidence="4 5" key="1">
    <citation type="submission" date="2019-03" db="EMBL/GenBank/DDBJ databases">
        <title>Roseomonas sp. a novel Roseomonas species isolated from Sea whip Gorgonian.</title>
        <authorList>
            <person name="Li F."/>
            <person name="Pan X."/>
            <person name="Huang S."/>
            <person name="Li Z."/>
            <person name="Meng B."/>
        </authorList>
    </citation>
    <scope>NUCLEOTIDE SEQUENCE [LARGE SCALE GENOMIC DNA]</scope>
    <source>
        <strain evidence="4 5">M0104</strain>
    </source>
</reference>
<feature type="region of interest" description="Disordered" evidence="3">
    <location>
        <begin position="54"/>
        <end position="77"/>
    </location>
</feature>
<comment type="caution">
    <text evidence="4">The sequence shown here is derived from an EMBL/GenBank/DDBJ whole genome shotgun (WGS) entry which is preliminary data.</text>
</comment>
<gene>
    <name evidence="4" type="ORF">E0493_15225</name>
</gene>
<dbReference type="EMBL" id="SNVJ01000013">
    <property type="protein sequence ID" value="MXP64703.1"/>
    <property type="molecule type" value="Genomic_DNA"/>
</dbReference>
<accession>A0A845BAS2</accession>
<sequence>MRHRPRCARPGAHAMRNPLRPRDGCATGGGAGKASSRVFQNADAPRIRDLSCAPARRRQAPMSTTTAREGLGSPPRRARTAVRRLGRLAKVSGALGILAAGAYAIRTEAGYVATDTAVVSAYLVALRSPVEGQVSGLQADVGTTLPGGAALAEIRNPRLDLSGAEILAAQSARLRGEGAALEAERAGLQRLRATLQARAAGHARLTSRRLASAAEEAERALEATLLRRDRARREAERRSGLAAAGFAPAAELDRLRSEAEEAGREAAAQQLRRDALRQQAEEAAQGVLVESGAGDVAYSAQRMDEVDMRLSALARELLALEARGLEQEARLAAERQRLAQLRRASLALPAAAPLTVWRLGALAGERVAPGDTVAELVDCRAAFLVVHVPQSRLPEVAVGGTARFRLAGETRERAGTVLAAGGAAGISEQKLAVALPPPPLPMTTVRVALPPEAGCLIGRTARVLLPVAEGEPALARLTGWLAALRGWLGSGMAAATRLALAE</sequence>
<evidence type="ECO:0000313" key="4">
    <source>
        <dbReference type="EMBL" id="MXP64703.1"/>
    </source>
</evidence>
<organism evidence="4 5">
    <name type="scientific">Teichococcus coralli</name>
    <dbReference type="NCBI Taxonomy" id="2545983"/>
    <lineage>
        <taxon>Bacteria</taxon>
        <taxon>Pseudomonadati</taxon>
        <taxon>Pseudomonadota</taxon>
        <taxon>Alphaproteobacteria</taxon>
        <taxon>Acetobacterales</taxon>
        <taxon>Roseomonadaceae</taxon>
        <taxon>Roseomonas</taxon>
    </lineage>
</organism>
<evidence type="ECO:0000313" key="5">
    <source>
        <dbReference type="Proteomes" id="UP000460715"/>
    </source>
</evidence>
<proteinExistence type="predicted"/>
<keyword evidence="2" id="KW-0175">Coiled coil</keyword>